<sequence>MTDLVTIKKHARLFDRMGKAVGLDLQEEAIAGNLQFDEIAEAVLRCTRCSEPGACQRWLNKFDVDGDRQGPTKDARTKATPPEFCRNSDLFSYLQQASE</sequence>
<keyword evidence="3" id="KW-1185">Reference proteome</keyword>
<evidence type="ECO:0000313" key="2">
    <source>
        <dbReference type="EMBL" id="MQQ07960.1"/>
    </source>
</evidence>
<accession>A0A843Y9L6</accession>
<dbReference type="Pfam" id="PF20056">
    <property type="entry name" value="DUF6455"/>
    <property type="match status" value="1"/>
</dbReference>
<dbReference type="RefSeq" id="WP_153214896.1">
    <property type="nucleotide sequence ID" value="NZ_WIBF01000002.1"/>
</dbReference>
<evidence type="ECO:0000259" key="1">
    <source>
        <dbReference type="Pfam" id="PF20056"/>
    </source>
</evidence>
<protein>
    <recommendedName>
        <fullName evidence="1">DUF6455 domain-containing protein</fullName>
    </recommendedName>
</protein>
<dbReference type="AlphaFoldDB" id="A0A843Y9L6"/>
<name>A0A843Y9L6_9RHOB</name>
<organism evidence="2 3">
    <name type="scientific">Tritonibacter litoralis</name>
    <dbReference type="NCBI Taxonomy" id="2662264"/>
    <lineage>
        <taxon>Bacteria</taxon>
        <taxon>Pseudomonadati</taxon>
        <taxon>Pseudomonadota</taxon>
        <taxon>Alphaproteobacteria</taxon>
        <taxon>Rhodobacterales</taxon>
        <taxon>Paracoccaceae</taxon>
        <taxon>Tritonibacter</taxon>
    </lineage>
</organism>
<dbReference type="Proteomes" id="UP000444174">
    <property type="component" value="Unassembled WGS sequence"/>
</dbReference>
<reference evidence="2 3" key="1">
    <citation type="submission" date="2019-10" db="EMBL/GenBank/DDBJ databases">
        <title>Epibacterium sp. nov., isolated from seawater.</title>
        <authorList>
            <person name="Zhang X."/>
            <person name="Li N."/>
        </authorList>
    </citation>
    <scope>NUCLEOTIDE SEQUENCE [LARGE SCALE GENOMIC DNA]</scope>
    <source>
        <strain evidence="2 3">SM1979</strain>
    </source>
</reference>
<proteinExistence type="predicted"/>
<dbReference type="InterPro" id="IPR045601">
    <property type="entry name" value="DUF6455"/>
</dbReference>
<gene>
    <name evidence="2" type="ORF">GFB49_05800</name>
</gene>
<feature type="domain" description="DUF6455" evidence="1">
    <location>
        <begin position="1"/>
        <end position="96"/>
    </location>
</feature>
<dbReference type="EMBL" id="WIBF01000002">
    <property type="protein sequence ID" value="MQQ07960.1"/>
    <property type="molecule type" value="Genomic_DNA"/>
</dbReference>
<evidence type="ECO:0000313" key="3">
    <source>
        <dbReference type="Proteomes" id="UP000444174"/>
    </source>
</evidence>
<comment type="caution">
    <text evidence="2">The sequence shown here is derived from an EMBL/GenBank/DDBJ whole genome shotgun (WGS) entry which is preliminary data.</text>
</comment>